<dbReference type="RefSeq" id="WP_303548855.1">
    <property type="nucleotide sequence ID" value="NZ_JAUOPG010000002.1"/>
</dbReference>
<comment type="caution">
    <text evidence="3">The sequence shown here is derived from an EMBL/GenBank/DDBJ whole genome shotgun (WGS) entry which is preliminary data.</text>
</comment>
<reference evidence="3" key="1">
    <citation type="submission" date="2023-07" db="EMBL/GenBank/DDBJ databases">
        <title>Genome content predicts the carbon catabolic preferences of heterotrophic bacteria.</title>
        <authorList>
            <person name="Gralka M."/>
        </authorList>
    </citation>
    <scope>NUCLEOTIDE SEQUENCE</scope>
    <source>
        <strain evidence="3">I2M16</strain>
    </source>
</reference>
<feature type="region of interest" description="Disordered" evidence="1">
    <location>
        <begin position="29"/>
        <end position="48"/>
    </location>
</feature>
<dbReference type="EMBL" id="JAUOPG010000002">
    <property type="protein sequence ID" value="MDO6452812.1"/>
    <property type="molecule type" value="Genomic_DNA"/>
</dbReference>
<evidence type="ECO:0008006" key="5">
    <source>
        <dbReference type="Google" id="ProtNLM"/>
    </source>
</evidence>
<dbReference type="Proteomes" id="UP001169862">
    <property type="component" value="Unassembled WGS sequence"/>
</dbReference>
<feature type="chain" id="PRO_5043386979" description="YD repeat-containing protein" evidence="2">
    <location>
        <begin position="25"/>
        <end position="345"/>
    </location>
</feature>
<gene>
    <name evidence="3" type="ORF">Q4490_04470</name>
</gene>
<accession>A0AAW7XIB8</accession>
<dbReference type="AlphaFoldDB" id="A0AAW7XIB8"/>
<feature type="signal peptide" evidence="2">
    <location>
        <begin position="1"/>
        <end position="24"/>
    </location>
</feature>
<evidence type="ECO:0000313" key="3">
    <source>
        <dbReference type="EMBL" id="MDO6452812.1"/>
    </source>
</evidence>
<protein>
    <recommendedName>
        <fullName evidence="5">YD repeat-containing protein</fullName>
    </recommendedName>
</protein>
<sequence>MLLPFKRNATLTSVALASSLLLTACGGGGGGGGSSSSSSTDTPDVPESGYRVSQVQLDYDNNGTPDATVAITYDSNGSIESENYTYTDDGTPDLFRFYNSAGDSSEAYSYEHLATGQLSNLHIVSGSRQSFSQYTYNSSNQLSTVTETITNGTSASEKRTTFTYSGGRLTGYNTVNTVDSSPISRGQFSYDGDGRIETQTQETWQAASSTWSTLTYTTSWTDEGYIEEVAVDTNDDGNADITLAYTYGSGGEVLSRVRTDFTNDTQDSTVTYRYSSNNIRNGEDWDLGSDGSIDATLSITVANEACQYSYGWNAGATANFGYEETIDYTPGSGAYRIRACITPGE</sequence>
<keyword evidence="2" id="KW-0732">Signal</keyword>
<evidence type="ECO:0000256" key="2">
    <source>
        <dbReference type="SAM" id="SignalP"/>
    </source>
</evidence>
<name>A0AAW7XIB8_9GAMM</name>
<organism evidence="3 4">
    <name type="scientific">Neptunomonas phycophila</name>
    <dbReference type="NCBI Taxonomy" id="1572645"/>
    <lineage>
        <taxon>Bacteria</taxon>
        <taxon>Pseudomonadati</taxon>
        <taxon>Pseudomonadota</taxon>
        <taxon>Gammaproteobacteria</taxon>
        <taxon>Oceanospirillales</taxon>
        <taxon>Oceanospirillaceae</taxon>
        <taxon>Neptunomonas</taxon>
    </lineage>
</organism>
<dbReference type="PROSITE" id="PS51257">
    <property type="entry name" value="PROKAR_LIPOPROTEIN"/>
    <property type="match status" value="1"/>
</dbReference>
<evidence type="ECO:0000313" key="4">
    <source>
        <dbReference type="Proteomes" id="UP001169862"/>
    </source>
</evidence>
<evidence type="ECO:0000256" key="1">
    <source>
        <dbReference type="SAM" id="MobiDB-lite"/>
    </source>
</evidence>
<proteinExistence type="predicted"/>